<organism evidence="3 4">
    <name type="scientific">Rhizoclosmatium globosum</name>
    <dbReference type="NCBI Taxonomy" id="329046"/>
    <lineage>
        <taxon>Eukaryota</taxon>
        <taxon>Fungi</taxon>
        <taxon>Fungi incertae sedis</taxon>
        <taxon>Chytridiomycota</taxon>
        <taxon>Chytridiomycota incertae sedis</taxon>
        <taxon>Chytridiomycetes</taxon>
        <taxon>Chytridiales</taxon>
        <taxon>Chytriomycetaceae</taxon>
        <taxon>Rhizoclosmatium</taxon>
    </lineage>
</organism>
<evidence type="ECO:0000313" key="4">
    <source>
        <dbReference type="Proteomes" id="UP000193642"/>
    </source>
</evidence>
<sequence length="143" mass="15588">MADVKDPNTGETKKPIESETIADVPPPYTVMEVGSSTATSSPNQYHQQQPQPQYQPPPAQTEAVVINLVSPESSNTQRPSERLRLPKIRTGFWPLDLIIQLIEAVIKIVAGILSCVFLIVINILKCLAGCLTCGKANVTFGKF</sequence>
<evidence type="ECO:0000256" key="1">
    <source>
        <dbReference type="SAM" id="MobiDB-lite"/>
    </source>
</evidence>
<keyword evidence="2" id="KW-1133">Transmembrane helix</keyword>
<keyword evidence="2" id="KW-0812">Transmembrane</keyword>
<protein>
    <submittedName>
        <fullName evidence="3">Uncharacterized protein</fullName>
    </submittedName>
</protein>
<feature type="transmembrane region" description="Helical" evidence="2">
    <location>
        <begin position="104"/>
        <end position="124"/>
    </location>
</feature>
<gene>
    <name evidence="3" type="ORF">BCR33DRAFT_790062</name>
</gene>
<evidence type="ECO:0000256" key="2">
    <source>
        <dbReference type="SAM" id="Phobius"/>
    </source>
</evidence>
<dbReference type="OrthoDB" id="10566078at2759"/>
<keyword evidence="4" id="KW-1185">Reference proteome</keyword>
<keyword evidence="2" id="KW-0472">Membrane</keyword>
<dbReference type="EMBL" id="MCGO01000053">
    <property type="protein sequence ID" value="ORY36909.1"/>
    <property type="molecule type" value="Genomic_DNA"/>
</dbReference>
<name>A0A1Y2BQ80_9FUNG</name>
<reference evidence="3 4" key="1">
    <citation type="submission" date="2016-07" db="EMBL/GenBank/DDBJ databases">
        <title>Pervasive Adenine N6-methylation of Active Genes in Fungi.</title>
        <authorList>
            <consortium name="DOE Joint Genome Institute"/>
            <person name="Mondo S.J."/>
            <person name="Dannebaum R.O."/>
            <person name="Kuo R.C."/>
            <person name="Labutti K."/>
            <person name="Haridas S."/>
            <person name="Kuo A."/>
            <person name="Salamov A."/>
            <person name="Ahrendt S.R."/>
            <person name="Lipzen A."/>
            <person name="Sullivan W."/>
            <person name="Andreopoulos W.B."/>
            <person name="Clum A."/>
            <person name="Lindquist E."/>
            <person name="Daum C."/>
            <person name="Ramamoorthy G.K."/>
            <person name="Gryganskyi A."/>
            <person name="Culley D."/>
            <person name="Magnuson J.K."/>
            <person name="James T.Y."/>
            <person name="O'Malley M.A."/>
            <person name="Stajich J.E."/>
            <person name="Spatafora J.W."/>
            <person name="Visel A."/>
            <person name="Grigoriev I.V."/>
        </authorList>
    </citation>
    <scope>NUCLEOTIDE SEQUENCE [LARGE SCALE GENOMIC DNA]</scope>
    <source>
        <strain evidence="3 4">JEL800</strain>
    </source>
</reference>
<evidence type="ECO:0000313" key="3">
    <source>
        <dbReference type="EMBL" id="ORY36909.1"/>
    </source>
</evidence>
<comment type="caution">
    <text evidence="3">The sequence shown here is derived from an EMBL/GenBank/DDBJ whole genome shotgun (WGS) entry which is preliminary data.</text>
</comment>
<feature type="compositionally biased region" description="Basic and acidic residues" evidence="1">
    <location>
        <begin position="1"/>
        <end position="17"/>
    </location>
</feature>
<dbReference type="AlphaFoldDB" id="A0A1Y2BQ80"/>
<proteinExistence type="predicted"/>
<dbReference type="Proteomes" id="UP000193642">
    <property type="component" value="Unassembled WGS sequence"/>
</dbReference>
<feature type="region of interest" description="Disordered" evidence="1">
    <location>
        <begin position="1"/>
        <end position="59"/>
    </location>
</feature>
<accession>A0A1Y2BQ80</accession>
<feature type="compositionally biased region" description="Low complexity" evidence="1">
    <location>
        <begin position="42"/>
        <end position="52"/>
    </location>
</feature>